<feature type="domain" description="Lipoyl-binding" evidence="8">
    <location>
        <begin position="585"/>
        <end position="662"/>
    </location>
</feature>
<sequence length="667" mass="68778">MFSSVLIANRGEIAVRVTRTLHARGLRAVAVYTDPDAGAPHVRAADVAVRVPDYLDGVAIVEAGLSVGARAVHPGYGFLAENAAFARQVEAAGLTWIGPPAEAIEAMGDKIRAKATVGPAGVPLVPGSDGSGLDDAEVAAAAREIGFPVLLKPSAGGGGKGMHVVERDADLDDAIAAARREARSSFGDDTLLVERYVTDPRHVEIQVLADAHGGVVHLGERECSLQRRHQKVVEEAPSAVLDATQRHAMGEAAVEAARACGYVGAGTVEFVTNADASEFFFLEMNTRLQVEHPVTEEVVRIRGARLDLVAEQLRVAAGEPLGYDQGDVRMEGHAVEVRLYAEDPARGFLPTGGTVLDLEWPGGDEAQRSSTIDGGARVDAGVAVGTEVGSRYDPMLAKIIASGPTRTAALDRLDAALAATTVLGVRTNLAWLRTLVTQPDVRAGRLDTGLIGRLPVPADTVPDDVLAAAALAGLLDLPSGDAPFDRVGGWRLGADPAPARWRLVPAAGATGDPVDVAVAGPPAGATVTVGETTASASAHRAGPELAVVLDGASRTYRTASGDGVRWLARDGAAWALREQERLRAARTAGGPGDGPLTAPMPGTVTSVEVAEGDHVTAGQRLVVVEAMKMEHVVSAPADGVVKDLAAKAGAAVALDAPLVTVVPDPGE</sequence>
<dbReference type="InterPro" id="IPR016185">
    <property type="entry name" value="PreATP-grasp_dom_sf"/>
</dbReference>
<evidence type="ECO:0000313" key="11">
    <source>
        <dbReference type="EMBL" id="GAA4774807.1"/>
    </source>
</evidence>
<dbReference type="Gene3D" id="3.30.470.20">
    <property type="entry name" value="ATP-grasp fold, B domain"/>
    <property type="match status" value="1"/>
</dbReference>
<organism evidence="11 12">
    <name type="scientific">Actinomycetospora chlora</name>
    <dbReference type="NCBI Taxonomy" id="663608"/>
    <lineage>
        <taxon>Bacteria</taxon>
        <taxon>Bacillati</taxon>
        <taxon>Actinomycetota</taxon>
        <taxon>Actinomycetes</taxon>
        <taxon>Pseudonocardiales</taxon>
        <taxon>Pseudonocardiaceae</taxon>
        <taxon>Actinomycetospora</taxon>
    </lineage>
</organism>
<evidence type="ECO:0000259" key="9">
    <source>
        <dbReference type="PROSITE" id="PS50975"/>
    </source>
</evidence>
<evidence type="ECO:0000256" key="2">
    <source>
        <dbReference type="ARBA" id="ARBA00013263"/>
    </source>
</evidence>
<proteinExistence type="predicted"/>
<evidence type="ECO:0000256" key="5">
    <source>
        <dbReference type="ARBA" id="ARBA00022840"/>
    </source>
</evidence>
<dbReference type="Pfam" id="PF02786">
    <property type="entry name" value="CPSase_L_D2"/>
    <property type="match status" value="1"/>
</dbReference>
<dbReference type="PROSITE" id="PS00867">
    <property type="entry name" value="CPSASE_2"/>
    <property type="match status" value="1"/>
</dbReference>
<dbReference type="Proteomes" id="UP001500928">
    <property type="component" value="Unassembled WGS sequence"/>
</dbReference>
<dbReference type="EMBL" id="BAABHO010000002">
    <property type="protein sequence ID" value="GAA4774807.1"/>
    <property type="molecule type" value="Genomic_DNA"/>
</dbReference>
<accession>A0ABP9A909</accession>
<protein>
    <recommendedName>
        <fullName evidence="2">biotin carboxylase</fullName>
        <ecNumber evidence="2">6.3.4.14</ecNumber>
    </recommendedName>
</protein>
<dbReference type="InterPro" id="IPR005479">
    <property type="entry name" value="CPAse_ATP-bd"/>
</dbReference>
<dbReference type="RefSeq" id="WP_345410688.1">
    <property type="nucleotide sequence ID" value="NZ_BAABHO010000002.1"/>
</dbReference>
<dbReference type="InterPro" id="IPR000089">
    <property type="entry name" value="Biotin_lipoyl"/>
</dbReference>
<dbReference type="InterPro" id="IPR001882">
    <property type="entry name" value="Biotin_BS"/>
</dbReference>
<dbReference type="Pfam" id="PF21139">
    <property type="entry name" value="BT_MCC_alpha"/>
    <property type="match status" value="1"/>
</dbReference>
<evidence type="ECO:0000259" key="8">
    <source>
        <dbReference type="PROSITE" id="PS50968"/>
    </source>
</evidence>
<dbReference type="EC" id="6.3.4.14" evidence="2"/>
<dbReference type="InterPro" id="IPR005481">
    <property type="entry name" value="BC-like_N"/>
</dbReference>
<feature type="domain" description="Biotin carboxylation" evidence="10">
    <location>
        <begin position="1"/>
        <end position="456"/>
    </location>
</feature>
<name>A0ABP9A909_9PSEU</name>
<dbReference type="SUPFAM" id="SSF56059">
    <property type="entry name" value="Glutathione synthetase ATP-binding domain-like"/>
    <property type="match status" value="1"/>
</dbReference>
<reference evidence="12" key="1">
    <citation type="journal article" date="2019" name="Int. J. Syst. Evol. Microbiol.">
        <title>The Global Catalogue of Microorganisms (GCM) 10K type strain sequencing project: providing services to taxonomists for standard genome sequencing and annotation.</title>
        <authorList>
            <consortium name="The Broad Institute Genomics Platform"/>
            <consortium name="The Broad Institute Genome Sequencing Center for Infectious Disease"/>
            <person name="Wu L."/>
            <person name="Ma J."/>
        </authorList>
    </citation>
    <scope>NUCLEOTIDE SEQUENCE [LARGE SCALE GENOMIC DNA]</scope>
    <source>
        <strain evidence="12">JCM 17979</strain>
    </source>
</reference>
<dbReference type="InterPro" id="IPR011761">
    <property type="entry name" value="ATP-grasp"/>
</dbReference>
<evidence type="ECO:0000259" key="10">
    <source>
        <dbReference type="PROSITE" id="PS50979"/>
    </source>
</evidence>
<dbReference type="PROSITE" id="PS50968">
    <property type="entry name" value="BIOTINYL_LIPOYL"/>
    <property type="match status" value="1"/>
</dbReference>
<keyword evidence="4 7" id="KW-0547">Nucleotide-binding</keyword>
<feature type="domain" description="ATP-grasp" evidence="9">
    <location>
        <begin position="114"/>
        <end position="317"/>
    </location>
</feature>
<dbReference type="Pfam" id="PF02785">
    <property type="entry name" value="Biotin_carb_C"/>
    <property type="match status" value="1"/>
</dbReference>
<keyword evidence="6" id="KW-0092">Biotin</keyword>
<dbReference type="PROSITE" id="PS00188">
    <property type="entry name" value="BIOTIN"/>
    <property type="match status" value="1"/>
</dbReference>
<dbReference type="SMART" id="SM00878">
    <property type="entry name" value="Biotin_carb_C"/>
    <property type="match status" value="1"/>
</dbReference>
<dbReference type="SUPFAM" id="SSF51246">
    <property type="entry name" value="Rudiment single hybrid motif"/>
    <property type="match status" value="1"/>
</dbReference>
<dbReference type="InterPro" id="IPR011054">
    <property type="entry name" value="Rudment_hybrid_motif"/>
</dbReference>
<evidence type="ECO:0000256" key="4">
    <source>
        <dbReference type="ARBA" id="ARBA00022741"/>
    </source>
</evidence>
<keyword evidence="5 7" id="KW-0067">ATP-binding</keyword>
<evidence type="ECO:0000313" key="12">
    <source>
        <dbReference type="Proteomes" id="UP001500928"/>
    </source>
</evidence>
<evidence type="ECO:0000256" key="6">
    <source>
        <dbReference type="ARBA" id="ARBA00023267"/>
    </source>
</evidence>
<keyword evidence="3" id="KW-0436">Ligase</keyword>
<dbReference type="SUPFAM" id="SSF52440">
    <property type="entry name" value="PreATP-grasp domain"/>
    <property type="match status" value="1"/>
</dbReference>
<dbReference type="InterPro" id="IPR011053">
    <property type="entry name" value="Single_hybrid_motif"/>
</dbReference>
<dbReference type="PANTHER" id="PTHR18866:SF33">
    <property type="entry name" value="METHYLCROTONOYL-COA CARBOXYLASE SUBUNIT ALPHA, MITOCHONDRIAL-RELATED"/>
    <property type="match status" value="1"/>
</dbReference>
<dbReference type="PROSITE" id="PS00866">
    <property type="entry name" value="CPSASE_1"/>
    <property type="match status" value="1"/>
</dbReference>
<dbReference type="SUPFAM" id="SSF51230">
    <property type="entry name" value="Single hybrid motif"/>
    <property type="match status" value="1"/>
</dbReference>
<dbReference type="PROSITE" id="PS50975">
    <property type="entry name" value="ATP_GRASP"/>
    <property type="match status" value="1"/>
</dbReference>
<dbReference type="InterPro" id="IPR005482">
    <property type="entry name" value="Biotin_COase_C"/>
</dbReference>
<comment type="caution">
    <text evidence="11">The sequence shown here is derived from an EMBL/GenBank/DDBJ whole genome shotgun (WGS) entry which is preliminary data.</text>
</comment>
<dbReference type="InterPro" id="IPR011764">
    <property type="entry name" value="Biotin_carboxylation_dom"/>
</dbReference>
<dbReference type="InterPro" id="IPR050856">
    <property type="entry name" value="Biotin_carboxylase_complex"/>
</dbReference>
<dbReference type="CDD" id="cd06850">
    <property type="entry name" value="biotinyl_domain"/>
    <property type="match status" value="1"/>
</dbReference>
<keyword evidence="12" id="KW-1185">Reference proteome</keyword>
<evidence type="ECO:0000256" key="1">
    <source>
        <dbReference type="ARBA" id="ARBA00001953"/>
    </source>
</evidence>
<dbReference type="Gene3D" id="2.40.50.100">
    <property type="match status" value="1"/>
</dbReference>
<dbReference type="PANTHER" id="PTHR18866">
    <property type="entry name" value="CARBOXYLASE:PYRUVATE/ACETYL-COA/PROPIONYL-COA CARBOXYLASE"/>
    <property type="match status" value="1"/>
</dbReference>
<gene>
    <name evidence="11" type="ORF">GCM10023200_04100</name>
</gene>
<comment type="cofactor">
    <cofactor evidence="1">
        <name>biotin</name>
        <dbReference type="ChEBI" id="CHEBI:57586"/>
    </cofactor>
</comment>
<dbReference type="PROSITE" id="PS50979">
    <property type="entry name" value="BC"/>
    <property type="match status" value="1"/>
</dbReference>
<evidence type="ECO:0000256" key="7">
    <source>
        <dbReference type="PROSITE-ProRule" id="PRU00409"/>
    </source>
</evidence>
<dbReference type="Pfam" id="PF00364">
    <property type="entry name" value="Biotin_lipoyl"/>
    <property type="match status" value="1"/>
</dbReference>
<evidence type="ECO:0000256" key="3">
    <source>
        <dbReference type="ARBA" id="ARBA00022598"/>
    </source>
</evidence>
<dbReference type="InterPro" id="IPR048429">
    <property type="entry name" value="MCC_alpha_BT"/>
</dbReference>
<dbReference type="Pfam" id="PF00289">
    <property type="entry name" value="Biotin_carb_N"/>
    <property type="match status" value="1"/>
</dbReference>